<name>A0A0B5FEB9_9BACT</name>
<dbReference type="InterPro" id="IPR027417">
    <property type="entry name" value="P-loop_NTPase"/>
</dbReference>
<dbReference type="Pfam" id="PF25601">
    <property type="entry name" value="AAA_lid_14"/>
    <property type="match status" value="1"/>
</dbReference>
<organism evidence="7 8">
    <name type="scientific">Geoalkalibacter subterraneus</name>
    <dbReference type="NCBI Taxonomy" id="483547"/>
    <lineage>
        <taxon>Bacteria</taxon>
        <taxon>Pseudomonadati</taxon>
        <taxon>Thermodesulfobacteriota</taxon>
        <taxon>Desulfuromonadia</taxon>
        <taxon>Desulfuromonadales</taxon>
        <taxon>Geoalkalibacteraceae</taxon>
        <taxon>Geoalkalibacter</taxon>
    </lineage>
</organism>
<dbReference type="AlphaFoldDB" id="A0A0B5FEB9"/>
<accession>A0A0B5FEB9</accession>
<dbReference type="KEGG" id="gsb:GSUB_02360"/>
<dbReference type="OrthoDB" id="9814761at2"/>
<dbReference type="Proteomes" id="UP000035036">
    <property type="component" value="Chromosome"/>
</dbReference>
<dbReference type="PROSITE" id="PS00675">
    <property type="entry name" value="SIGMA54_INTERACT_1"/>
    <property type="match status" value="1"/>
</dbReference>
<feature type="domain" description="Sigma-54 factor interaction" evidence="6">
    <location>
        <begin position="558"/>
        <end position="821"/>
    </location>
</feature>
<protein>
    <submittedName>
        <fullName evidence="7">Fis family transcriptional regulator</fullName>
    </submittedName>
</protein>
<dbReference type="GO" id="GO:0005524">
    <property type="term" value="F:ATP binding"/>
    <property type="evidence" value="ECO:0007669"/>
    <property type="project" value="UniProtKB-KW"/>
</dbReference>
<dbReference type="InterPro" id="IPR003018">
    <property type="entry name" value="GAF"/>
</dbReference>
<dbReference type="InterPro" id="IPR058031">
    <property type="entry name" value="AAA_lid_NorR"/>
</dbReference>
<evidence type="ECO:0000256" key="1">
    <source>
        <dbReference type="ARBA" id="ARBA00022741"/>
    </source>
</evidence>
<dbReference type="InterPro" id="IPR025662">
    <property type="entry name" value="Sigma_54_int_dom_ATP-bd_1"/>
</dbReference>
<sequence length="941" mass="106026">MSLNPEPASRLNELSNKILSYGKENLTDILHVLEKALRLLSQRSRSRVYLEDLTRGILTCSQASGPYADLIRLKSFPINNASFAVSRVYINQEELLLEDVAAQSSPYARELAEKFDIAASYLIPLVHEGRALGVVCIDSGQIGQIPTSLQRDQLKQFLAQVTPVIDQARKYHQQILLARQVDAAKKREAALHMVKSAVRLIDKLALASVLVPAPPGETGDAGLRILASYSREKETKQLYEDHKLVSLGPGQSLLSRFINASGVITDETLLSPLYFPYLESETLQKRYLTDQLGLKSLFLVPRYEARTRRVICLVNYYTRETHTFSDFEKGLLEAHADMVERAIQEIGGQHIEIQVLAEINDLLQQRFEGLAPFLNRVLSKATEIIGADTGSIALVEQIDERKWLVVEDSEGRVVGAKSKEWLKQNIAPIPIGGSELPREERSLTGFVAATGRPHRIDDTIAEKSAGGFYREITETIRSELAVPVVCEGEVIAVICLDSMRPHFFTDEHQRILTLIERMISRHLGDRRRIEQLTTEVTQLRSDVGYKDPKVSSYKLGNIIGNSSKAMQVVDFIQRVAPPLANRIAFWSQASIREATLGLPSLLITGETGSGKEFVFNNIYSRLNEIYREKIRPGRELPVKKSNIAAYSGELTYSELFGHKRGAFTGAHADRMGILEEAHGGIVFLDEIGDADPKTQVQLLRFLDNGGFVRLGENTTRYARVLLVAATNKNLHQLIEEGAFREDLYHRLTELTIEVPSLNQRREDIGDLATHFLGQLFRIYKKPEESDNDQPTLTRGAREALVNHHFTGNIRELRSILLRALFFRRGAMITEEDIRTAVAGAPAAEPRDQTRKLTEEVAVRIYDDILAGREDFWSAVHQPYSSNHLTRETVLTLVERARDDGATTMPKMAQRLHACDPRSSDPEEQKVFFRFKNFLYKTIRIR</sequence>
<dbReference type="EMBL" id="CP010311">
    <property type="protein sequence ID" value="AJF05638.1"/>
    <property type="molecule type" value="Genomic_DNA"/>
</dbReference>
<dbReference type="InterPro" id="IPR025943">
    <property type="entry name" value="Sigma_54_int_dom_ATP-bd_2"/>
</dbReference>
<evidence type="ECO:0000313" key="7">
    <source>
        <dbReference type="EMBL" id="AJF05638.1"/>
    </source>
</evidence>
<dbReference type="SMART" id="SM00065">
    <property type="entry name" value="GAF"/>
    <property type="match status" value="2"/>
</dbReference>
<dbReference type="SUPFAM" id="SSF52540">
    <property type="entry name" value="P-loop containing nucleoside triphosphate hydrolases"/>
    <property type="match status" value="1"/>
</dbReference>
<keyword evidence="4" id="KW-0238">DNA-binding</keyword>
<dbReference type="GO" id="GO:0006355">
    <property type="term" value="P:regulation of DNA-templated transcription"/>
    <property type="evidence" value="ECO:0007669"/>
    <property type="project" value="InterPro"/>
</dbReference>
<keyword evidence="1" id="KW-0547">Nucleotide-binding</keyword>
<evidence type="ECO:0000259" key="6">
    <source>
        <dbReference type="PROSITE" id="PS50045"/>
    </source>
</evidence>
<dbReference type="PROSITE" id="PS50045">
    <property type="entry name" value="SIGMA54_INTERACT_4"/>
    <property type="match status" value="1"/>
</dbReference>
<dbReference type="PROSITE" id="PS00676">
    <property type="entry name" value="SIGMA54_INTERACT_2"/>
    <property type="match status" value="1"/>
</dbReference>
<dbReference type="Gene3D" id="1.10.8.60">
    <property type="match status" value="1"/>
</dbReference>
<dbReference type="InterPro" id="IPR002078">
    <property type="entry name" value="Sigma_54_int"/>
</dbReference>
<evidence type="ECO:0000256" key="3">
    <source>
        <dbReference type="ARBA" id="ARBA00023015"/>
    </source>
</evidence>
<dbReference type="Gene3D" id="3.30.450.40">
    <property type="match status" value="2"/>
</dbReference>
<dbReference type="Gene3D" id="3.40.50.300">
    <property type="entry name" value="P-loop containing nucleotide triphosphate hydrolases"/>
    <property type="match status" value="1"/>
</dbReference>
<dbReference type="Pfam" id="PF00158">
    <property type="entry name" value="Sigma54_activat"/>
    <property type="match status" value="1"/>
</dbReference>
<dbReference type="PANTHER" id="PTHR32071:SF121">
    <property type="entry name" value="SIGMA L-DEPENDENT TRANSCRIPTIONAL REGULATOR YQIR-RELATED"/>
    <property type="match status" value="1"/>
</dbReference>
<dbReference type="NCBIfam" id="NF038230">
    <property type="entry name" value="Regu_Geo_Pelo"/>
    <property type="match status" value="1"/>
</dbReference>
<keyword evidence="5" id="KW-0804">Transcription</keyword>
<gene>
    <name evidence="7" type="ORF">GSUB_02360</name>
</gene>
<keyword evidence="8" id="KW-1185">Reference proteome</keyword>
<evidence type="ECO:0000313" key="8">
    <source>
        <dbReference type="Proteomes" id="UP000035036"/>
    </source>
</evidence>
<dbReference type="InterPro" id="IPR029016">
    <property type="entry name" value="GAF-like_dom_sf"/>
</dbReference>
<proteinExistence type="predicted"/>
<dbReference type="HOGENOM" id="CLU_013774_0_0_7"/>
<evidence type="ECO:0000256" key="2">
    <source>
        <dbReference type="ARBA" id="ARBA00022840"/>
    </source>
</evidence>
<keyword evidence="2" id="KW-0067">ATP-binding</keyword>
<dbReference type="PANTHER" id="PTHR32071">
    <property type="entry name" value="TRANSCRIPTIONAL REGULATORY PROTEIN"/>
    <property type="match status" value="1"/>
</dbReference>
<dbReference type="InterPro" id="IPR003593">
    <property type="entry name" value="AAA+_ATPase"/>
</dbReference>
<evidence type="ECO:0000256" key="4">
    <source>
        <dbReference type="ARBA" id="ARBA00023125"/>
    </source>
</evidence>
<dbReference type="GO" id="GO:0003677">
    <property type="term" value="F:DNA binding"/>
    <property type="evidence" value="ECO:0007669"/>
    <property type="project" value="UniProtKB-KW"/>
</dbReference>
<dbReference type="STRING" id="483547.GSUB_02360"/>
<dbReference type="CDD" id="cd00009">
    <property type="entry name" value="AAA"/>
    <property type="match status" value="1"/>
</dbReference>
<dbReference type="SMART" id="SM00382">
    <property type="entry name" value="AAA"/>
    <property type="match status" value="1"/>
</dbReference>
<dbReference type="Pfam" id="PF13185">
    <property type="entry name" value="GAF_2"/>
    <property type="match status" value="1"/>
</dbReference>
<evidence type="ECO:0000256" key="5">
    <source>
        <dbReference type="ARBA" id="ARBA00023163"/>
    </source>
</evidence>
<keyword evidence="3" id="KW-0805">Transcription regulation</keyword>
<reference evidence="7 8" key="1">
    <citation type="journal article" date="2015" name="Genome Announc.">
        <title>Genomes of Geoalkalibacter ferrihydriticus Z-0531T and Geoalkalibacter subterraneus Red1T, Two Haloalkaliphilic Metal-Reducing Deltaproteobacteria.</title>
        <authorList>
            <person name="Badalamenti J.P."/>
            <person name="Krajmalnik-Brown R."/>
            <person name="Torres C.I."/>
            <person name="Bond D.R."/>
        </authorList>
    </citation>
    <scope>NUCLEOTIDE SEQUENCE [LARGE SCALE GENOMIC DNA]</scope>
    <source>
        <strain evidence="7 8">Red1</strain>
    </source>
</reference>
<dbReference type="SUPFAM" id="SSF55781">
    <property type="entry name" value="GAF domain-like"/>
    <property type="match status" value="2"/>
</dbReference>